<dbReference type="Pfam" id="PF12571">
    <property type="entry name" value="Phage_tail_fib"/>
    <property type="match status" value="1"/>
</dbReference>
<name>A0A7X4KF01_9BURK</name>
<dbReference type="EMBL" id="WWCK01000011">
    <property type="protein sequence ID" value="MYM70537.1"/>
    <property type="molecule type" value="Genomic_DNA"/>
</dbReference>
<dbReference type="Proteomes" id="UP000450012">
    <property type="component" value="Unassembled WGS sequence"/>
</dbReference>
<evidence type="ECO:0000313" key="2">
    <source>
        <dbReference type="EMBL" id="MYM70537.1"/>
    </source>
</evidence>
<organism evidence="2 3">
    <name type="scientific">Duganella rivi</name>
    <dbReference type="NCBI Taxonomy" id="2666083"/>
    <lineage>
        <taxon>Bacteria</taxon>
        <taxon>Pseudomonadati</taxon>
        <taxon>Pseudomonadota</taxon>
        <taxon>Betaproteobacteria</taxon>
        <taxon>Burkholderiales</taxon>
        <taxon>Oxalobacteraceae</taxon>
        <taxon>Telluria group</taxon>
        <taxon>Duganella</taxon>
    </lineage>
</organism>
<dbReference type="InterPro" id="IPR051934">
    <property type="entry name" value="Phage_Tail_Fiber_Structural"/>
</dbReference>
<dbReference type="AlphaFoldDB" id="A0A7X4KF01"/>
<dbReference type="InterPro" id="IPR022225">
    <property type="entry name" value="Phage_tail_fibre_N"/>
</dbReference>
<reference evidence="2 3" key="1">
    <citation type="submission" date="2019-12" db="EMBL/GenBank/DDBJ databases">
        <title>Novel species isolated from a subtropical stream in China.</title>
        <authorList>
            <person name="Lu H."/>
        </authorList>
    </citation>
    <scope>NUCLEOTIDE SEQUENCE [LARGE SCALE GENOMIC DNA]</scope>
    <source>
        <strain evidence="2 3">FT55W</strain>
    </source>
</reference>
<keyword evidence="3" id="KW-1185">Reference proteome</keyword>
<gene>
    <name evidence="2" type="ORF">GTP45_27545</name>
</gene>
<accession>A0A7X4KF01</accession>
<comment type="caution">
    <text evidence="2">The sequence shown here is derived from an EMBL/GenBank/DDBJ whole genome shotgun (WGS) entry which is preliminary data.</text>
</comment>
<evidence type="ECO:0000313" key="3">
    <source>
        <dbReference type="Proteomes" id="UP000450012"/>
    </source>
</evidence>
<feature type="domain" description="Phage tail fibre protein N-terminal" evidence="1">
    <location>
        <begin position="1"/>
        <end position="146"/>
    </location>
</feature>
<dbReference type="PANTHER" id="PTHR35191:SF1">
    <property type="entry name" value="PROPHAGE SIDE TAIL FIBER PROTEIN HOMOLOG STFQ-RELATED"/>
    <property type="match status" value="1"/>
</dbReference>
<dbReference type="RefSeq" id="WP_161017037.1">
    <property type="nucleotide sequence ID" value="NZ_WWCK01000011.1"/>
</dbReference>
<protein>
    <recommendedName>
        <fullName evidence="1">Phage tail fibre protein N-terminal domain-containing protein</fullName>
    </recommendedName>
</protein>
<proteinExistence type="predicted"/>
<evidence type="ECO:0000259" key="1">
    <source>
        <dbReference type="Pfam" id="PF12571"/>
    </source>
</evidence>
<dbReference type="PANTHER" id="PTHR35191">
    <property type="entry name" value="PROPHAGE SIDE TAIL FIBER PROTEIN HOMOLOG STFQ-RELATED"/>
    <property type="match status" value="1"/>
</dbReference>
<sequence length="233" mass="24644">MSQTYYSLITAAGLAELADAQVAREVVPFTHIAIGDGNGHATAPDENTAGLVNKVYQVEISSIKKDPTHPTWFIFEAAVPEDVGGWTARELALIGGRVPGKVMAVSNYPAVEKVAAADGSARAMIVRFYMEYVNGAVISLSVNPQAYATAQSVLQSIADHMAALDPHPQYLTKAEADAFYDTIGLAADAIQQDAARLSSHIAAADPHPQYVNGARAAAANANRWAEEFFNAAG</sequence>